<evidence type="ECO:0000313" key="3">
    <source>
        <dbReference type="EMBL" id="DBA02838.1"/>
    </source>
</evidence>
<evidence type="ECO:0008006" key="5">
    <source>
        <dbReference type="Google" id="ProtNLM"/>
    </source>
</evidence>
<proteinExistence type="predicted"/>
<feature type="compositionally biased region" description="Basic and acidic residues" evidence="2">
    <location>
        <begin position="382"/>
        <end position="395"/>
    </location>
</feature>
<dbReference type="SUPFAM" id="SSF53474">
    <property type="entry name" value="alpha/beta-Hydrolases"/>
    <property type="match status" value="1"/>
</dbReference>
<dbReference type="EMBL" id="DAKRPA010000026">
    <property type="protein sequence ID" value="DBA02838.1"/>
    <property type="molecule type" value="Genomic_DNA"/>
</dbReference>
<dbReference type="Proteomes" id="UP001146120">
    <property type="component" value="Unassembled WGS sequence"/>
</dbReference>
<dbReference type="Gene3D" id="3.40.50.1820">
    <property type="entry name" value="alpha/beta hydrolase"/>
    <property type="match status" value="1"/>
</dbReference>
<gene>
    <name evidence="3" type="ORF">N0F65_006628</name>
</gene>
<dbReference type="Pfam" id="PF02089">
    <property type="entry name" value="Palm_thioest"/>
    <property type="match status" value="1"/>
</dbReference>
<feature type="region of interest" description="Disordered" evidence="2">
    <location>
        <begin position="352"/>
        <end position="395"/>
    </location>
</feature>
<comment type="caution">
    <text evidence="3">The sequence shown here is derived from an EMBL/GenBank/DDBJ whole genome shotgun (WGS) entry which is preliminary data.</text>
</comment>
<protein>
    <recommendedName>
        <fullName evidence="5">Lysosomal thioesterase PPT2</fullName>
    </recommendedName>
</protein>
<reference evidence="3" key="2">
    <citation type="journal article" date="2023" name="Microbiol Resour">
        <title>Decontamination and Annotation of the Draft Genome Sequence of the Oomycete Lagenidium giganteum ARSEF 373.</title>
        <authorList>
            <person name="Morgan W.R."/>
            <person name="Tartar A."/>
        </authorList>
    </citation>
    <scope>NUCLEOTIDE SEQUENCE</scope>
    <source>
        <strain evidence="3">ARSEF 373</strain>
    </source>
</reference>
<reference evidence="3" key="1">
    <citation type="submission" date="2022-11" db="EMBL/GenBank/DDBJ databases">
        <authorList>
            <person name="Morgan W.R."/>
            <person name="Tartar A."/>
        </authorList>
    </citation>
    <scope>NUCLEOTIDE SEQUENCE</scope>
    <source>
        <strain evidence="3">ARSEF 373</strain>
    </source>
</reference>
<dbReference type="PANTHER" id="PTHR11247">
    <property type="entry name" value="PALMITOYL-PROTEIN THIOESTERASE/DOLICHYLDIPHOSPHATASE 1"/>
    <property type="match status" value="1"/>
</dbReference>
<dbReference type="PANTHER" id="PTHR11247:SF8">
    <property type="entry name" value="PALMITOYL-PROTEIN THIOESTERASE 1"/>
    <property type="match status" value="1"/>
</dbReference>
<feature type="compositionally biased region" description="Low complexity" evidence="2">
    <location>
        <begin position="352"/>
        <end position="363"/>
    </location>
</feature>
<dbReference type="AlphaFoldDB" id="A0AAV2ZCB2"/>
<evidence type="ECO:0000256" key="2">
    <source>
        <dbReference type="SAM" id="MobiDB-lite"/>
    </source>
</evidence>
<dbReference type="GO" id="GO:0005764">
    <property type="term" value="C:lysosome"/>
    <property type="evidence" value="ECO:0007669"/>
    <property type="project" value="TreeGrafter"/>
</dbReference>
<evidence type="ECO:0000313" key="4">
    <source>
        <dbReference type="Proteomes" id="UP001146120"/>
    </source>
</evidence>
<dbReference type="InterPro" id="IPR029058">
    <property type="entry name" value="AB_hydrolase_fold"/>
</dbReference>
<evidence type="ECO:0000256" key="1">
    <source>
        <dbReference type="ARBA" id="ARBA00022801"/>
    </source>
</evidence>
<keyword evidence="1" id="KW-0378">Hydrolase</keyword>
<keyword evidence="4" id="KW-1185">Reference proteome</keyword>
<accession>A0AAV2ZCB2</accession>
<dbReference type="GO" id="GO:0016790">
    <property type="term" value="F:thiolester hydrolase activity"/>
    <property type="evidence" value="ECO:0007669"/>
    <property type="project" value="TreeGrafter"/>
</dbReference>
<organism evidence="3 4">
    <name type="scientific">Lagenidium giganteum</name>
    <dbReference type="NCBI Taxonomy" id="4803"/>
    <lineage>
        <taxon>Eukaryota</taxon>
        <taxon>Sar</taxon>
        <taxon>Stramenopiles</taxon>
        <taxon>Oomycota</taxon>
        <taxon>Peronosporomycetes</taxon>
        <taxon>Pythiales</taxon>
        <taxon>Pythiaceae</taxon>
    </lineage>
</organism>
<name>A0AAV2ZCB2_9STRA</name>
<sequence length="395" mass="42933">MLMKQDPTPVPNGNNTTAKLPVFFFHGVTANASSAYLYQKNLTAEGRAVVALDFCPDLCSVSGLNNQVQMAIKQVRDTVAKDSRFANGYIFIGHSQGGSIARAVIEEMDDHKVDTFVSLAGAQNGIFYGPQPTDQIPMRAFVQRLGPQLIPAEILNFSSYTDKDYTGKFQRDFSQMVIAATALQPKLAVVNLPRSPVHDEWAKTNEYLPVINNINPCSDDKCKANQARRKSNFLKLRAAHFFASPGDDVIAPWQTSILGQYNDVADNDAIEKDFASFKVMSVKETLEYKEDTYGLKTLDERRGLFLHTVENVAHSCWVADSTPLGSTELDMDHATPAVAKDSPKAAAAYSAPSNSASVASTATTQGSPAPAVLNGAPSFDVYGDKTKPVDPSHCK</sequence>